<reference evidence="2" key="1">
    <citation type="journal article" date="2023" name="Nat. Plants">
        <title>Single-cell RNA sequencing provides a high-resolution roadmap for understanding the multicellular compartmentation of specialized metabolism.</title>
        <authorList>
            <person name="Sun S."/>
            <person name="Shen X."/>
            <person name="Li Y."/>
            <person name="Li Y."/>
            <person name="Wang S."/>
            <person name="Li R."/>
            <person name="Zhang H."/>
            <person name="Shen G."/>
            <person name="Guo B."/>
            <person name="Wei J."/>
            <person name="Xu J."/>
            <person name="St-Pierre B."/>
            <person name="Chen S."/>
            <person name="Sun C."/>
        </authorList>
    </citation>
    <scope>NUCLEOTIDE SEQUENCE [LARGE SCALE GENOMIC DNA]</scope>
</reference>
<accession>A0ACC0ADS1</accession>
<gene>
    <name evidence="1" type="ORF">M9H77_26454</name>
</gene>
<sequence>MGKKGNSWFSTVRKVFKQHSKDQANATPEKKKENVHKLQQETQEVVSLEHFPAESSPDVTIDESDEASTTAEDSNHAMAVAVATAAAAEAAVAAAQAAAKVVRLAGYGRQSKEDRAAILIQSHYRGYLARRALRALKGLVRLQALVRGHNVRKQAQMTMRCMQALVRVQARVRARRLQLVQNKYQSRMEEAEEDDDDEERLMRLEEEALKQRTSSRKKNEVGSWDSRSMSIDKIKENSLRKHDAEIKRKRALAYAFAYQRQQEEHNKLLNSDGNGDNEALLYGNENHKPRWGWNWLEQWMASQPYHGRHLMMPRDTRTNSYMTMTMTSADDMSEKTVEMDFVDIKPNRTSFAGGGDPVAELSPYINKLQSSPYVPSYMAPTQSAKAKVRSQDLIKHRSPSSSKRGGVVNGITYDSSSSGGRTTVATYQPPKSPNPNPNPKGNAASRFPPKWIGAYSPDSSSEDRVPLPLGTHGFRHNFV</sequence>
<dbReference type="EMBL" id="CM044706">
    <property type="protein sequence ID" value="KAI5657661.1"/>
    <property type="molecule type" value="Genomic_DNA"/>
</dbReference>
<keyword evidence="2" id="KW-1185">Reference proteome</keyword>
<comment type="caution">
    <text evidence="1">The sequence shown here is derived from an EMBL/GenBank/DDBJ whole genome shotgun (WGS) entry which is preliminary data.</text>
</comment>
<organism evidence="1 2">
    <name type="scientific">Catharanthus roseus</name>
    <name type="common">Madagascar periwinkle</name>
    <name type="synonym">Vinca rosea</name>
    <dbReference type="NCBI Taxonomy" id="4058"/>
    <lineage>
        <taxon>Eukaryota</taxon>
        <taxon>Viridiplantae</taxon>
        <taxon>Streptophyta</taxon>
        <taxon>Embryophyta</taxon>
        <taxon>Tracheophyta</taxon>
        <taxon>Spermatophyta</taxon>
        <taxon>Magnoliopsida</taxon>
        <taxon>eudicotyledons</taxon>
        <taxon>Gunneridae</taxon>
        <taxon>Pentapetalae</taxon>
        <taxon>asterids</taxon>
        <taxon>lamiids</taxon>
        <taxon>Gentianales</taxon>
        <taxon>Apocynaceae</taxon>
        <taxon>Rauvolfioideae</taxon>
        <taxon>Vinceae</taxon>
        <taxon>Catharanthinae</taxon>
        <taxon>Catharanthus</taxon>
    </lineage>
</organism>
<protein>
    <submittedName>
        <fullName evidence="1">Uncharacterized protein</fullName>
    </submittedName>
</protein>
<evidence type="ECO:0000313" key="2">
    <source>
        <dbReference type="Proteomes" id="UP001060085"/>
    </source>
</evidence>
<name>A0ACC0ADS1_CATRO</name>
<proteinExistence type="predicted"/>
<dbReference type="Proteomes" id="UP001060085">
    <property type="component" value="Linkage Group LG06"/>
</dbReference>
<evidence type="ECO:0000313" key="1">
    <source>
        <dbReference type="EMBL" id="KAI5657661.1"/>
    </source>
</evidence>